<name>A0A9X0AB51_9CNID</name>
<dbReference type="PROSITE" id="PS50865">
    <property type="entry name" value="ZF_MYND_2"/>
    <property type="match status" value="1"/>
</dbReference>
<dbReference type="InterPro" id="IPR019734">
    <property type="entry name" value="TPR_rpt"/>
</dbReference>
<dbReference type="InterPro" id="IPR011990">
    <property type="entry name" value="TPR-like_helical_dom_sf"/>
</dbReference>
<keyword evidence="7" id="KW-1185">Reference proteome</keyword>
<keyword evidence="1" id="KW-0479">Metal-binding</keyword>
<dbReference type="Gene3D" id="1.25.10.10">
    <property type="entry name" value="Leucine-rich Repeat Variant"/>
    <property type="match status" value="1"/>
</dbReference>
<protein>
    <recommendedName>
        <fullName evidence="5">MYND-type domain-containing protein</fullName>
    </recommendedName>
</protein>
<dbReference type="InterPro" id="IPR052769">
    <property type="entry name" value="TPR_domain_protein"/>
</dbReference>
<evidence type="ECO:0000259" key="5">
    <source>
        <dbReference type="PROSITE" id="PS50865"/>
    </source>
</evidence>
<dbReference type="PANTHER" id="PTHR46014">
    <property type="entry name" value="TETRATRICOPEPTIDE REPEAT PROTEIN 1"/>
    <property type="match status" value="1"/>
</dbReference>
<dbReference type="InterPro" id="IPR016024">
    <property type="entry name" value="ARM-type_fold"/>
</dbReference>
<evidence type="ECO:0000256" key="3">
    <source>
        <dbReference type="ARBA" id="ARBA00022833"/>
    </source>
</evidence>
<dbReference type="InterPro" id="IPR011989">
    <property type="entry name" value="ARM-like"/>
</dbReference>
<dbReference type="GO" id="GO:0008270">
    <property type="term" value="F:zinc ion binding"/>
    <property type="evidence" value="ECO:0007669"/>
    <property type="project" value="UniProtKB-KW"/>
</dbReference>
<dbReference type="SUPFAM" id="SSF48452">
    <property type="entry name" value="TPR-like"/>
    <property type="match status" value="1"/>
</dbReference>
<evidence type="ECO:0000313" key="7">
    <source>
        <dbReference type="Proteomes" id="UP001163046"/>
    </source>
</evidence>
<evidence type="ECO:0000256" key="2">
    <source>
        <dbReference type="ARBA" id="ARBA00022771"/>
    </source>
</evidence>
<dbReference type="SMART" id="SM00028">
    <property type="entry name" value="TPR"/>
    <property type="match status" value="2"/>
</dbReference>
<dbReference type="SUPFAM" id="SSF48371">
    <property type="entry name" value="ARM repeat"/>
    <property type="match status" value="2"/>
</dbReference>
<dbReference type="AlphaFoldDB" id="A0A9X0AB51"/>
<organism evidence="6 7">
    <name type="scientific">Desmophyllum pertusum</name>
    <dbReference type="NCBI Taxonomy" id="174260"/>
    <lineage>
        <taxon>Eukaryota</taxon>
        <taxon>Metazoa</taxon>
        <taxon>Cnidaria</taxon>
        <taxon>Anthozoa</taxon>
        <taxon>Hexacorallia</taxon>
        <taxon>Scleractinia</taxon>
        <taxon>Caryophylliina</taxon>
        <taxon>Caryophylliidae</taxon>
        <taxon>Desmophyllum</taxon>
    </lineage>
</organism>
<dbReference type="Pfam" id="PF01753">
    <property type="entry name" value="zf-MYND"/>
    <property type="match status" value="1"/>
</dbReference>
<dbReference type="InterPro" id="IPR002893">
    <property type="entry name" value="Znf_MYND"/>
</dbReference>
<proteinExistence type="predicted"/>
<evidence type="ECO:0000313" key="6">
    <source>
        <dbReference type="EMBL" id="KAJ7394779.1"/>
    </source>
</evidence>
<dbReference type="OrthoDB" id="245563at2759"/>
<reference evidence="6" key="1">
    <citation type="submission" date="2023-01" db="EMBL/GenBank/DDBJ databases">
        <title>Genome assembly of the deep-sea coral Lophelia pertusa.</title>
        <authorList>
            <person name="Herrera S."/>
            <person name="Cordes E."/>
        </authorList>
    </citation>
    <scope>NUCLEOTIDE SEQUENCE</scope>
    <source>
        <strain evidence="6">USNM1676648</strain>
        <tissue evidence="6">Polyp</tissue>
    </source>
</reference>
<gene>
    <name evidence="6" type="ORF">OS493_000613</name>
</gene>
<feature type="domain" description="MYND-type" evidence="5">
    <location>
        <begin position="633"/>
        <end position="672"/>
    </location>
</feature>
<dbReference type="Proteomes" id="UP001163046">
    <property type="component" value="Unassembled WGS sequence"/>
</dbReference>
<dbReference type="EMBL" id="MU825396">
    <property type="protein sequence ID" value="KAJ7394779.1"/>
    <property type="molecule type" value="Genomic_DNA"/>
</dbReference>
<dbReference type="PANTHER" id="PTHR46014:SF1">
    <property type="entry name" value="TETRATRICOPEPTIDE REPEAT PROTEIN 1"/>
    <property type="match status" value="1"/>
</dbReference>
<dbReference type="Gene3D" id="6.10.140.2220">
    <property type="match status" value="1"/>
</dbReference>
<comment type="caution">
    <text evidence="6">The sequence shown here is derived from an EMBL/GenBank/DDBJ whole genome shotgun (WGS) entry which is preliminary data.</text>
</comment>
<sequence>MEEAKVDIGVIEHFKSGISLDKKKRRKILELFKYLAGGESPIEAVELTVRRDRNLREAQLKSVYEMVKLVENPPTLKTGSPEKKLVLSVLISSNLLNFIVRLLWIRIPDECTGNNDQPWNAVYFNSLFVLKHILTLPRYTQTNRTQIMENNTVEALLDFCDADLDLLGCYPAVCALKTLCCLERGACDRIVLLNALPKIGNLISKDNCQKMIVKAYRRGIRPYEGRVLDDRFDQSEENFKGFRVPSIADSALNVLRTWSWKMQMEACVIIVQIAEQNDQYRKLVFKDKIISKALLKRFKTPAVTGNDLNMMAMSMKIVGTLCLSEELSWQMIDKNGIVACLEDGVYLPNNGPLNSYLEVILQLSTHSGRCRNKILESEEIVQTLARLMFSYHKEIQGPTLRIIANLAESDDMATNLIKCGITPKSITLVINYYQPSAVNHARKIEKVLRRNCEKEWKQEEMTFAKERVDFFARLDEERSQTLKDKGNTKFKLGLFNDAARLYTEALNCVPYSLEAGKAGKDGTRWWVVPAVLYSNRAQCHLNNSDWDSALSDCNEAMARCLEDNEESDKILVKTMFRRSRAFMELGHHFRALNDISFCLRHTTPGGTSNSQAPYWEIMVRYRNTCGTEPIRRCGNCVGGEGEKLKRCGNCDEVYCSRECQVLAWELGHKTFCRK</sequence>
<dbReference type="Gene3D" id="1.25.40.10">
    <property type="entry name" value="Tetratricopeptide repeat domain"/>
    <property type="match status" value="1"/>
</dbReference>
<keyword evidence="2 4" id="KW-0863">Zinc-finger</keyword>
<evidence type="ECO:0000256" key="1">
    <source>
        <dbReference type="ARBA" id="ARBA00022723"/>
    </source>
</evidence>
<accession>A0A9X0AB51</accession>
<keyword evidence="3" id="KW-0862">Zinc</keyword>
<evidence type="ECO:0000256" key="4">
    <source>
        <dbReference type="PROSITE-ProRule" id="PRU00134"/>
    </source>
</evidence>
<dbReference type="SUPFAM" id="SSF144232">
    <property type="entry name" value="HIT/MYND zinc finger-like"/>
    <property type="match status" value="1"/>
</dbReference>